<dbReference type="Proteomes" id="UP000052013">
    <property type="component" value="Unassembled WGS sequence"/>
</dbReference>
<accession>A0A0R1SFA3</accession>
<dbReference type="InterPro" id="IPR029035">
    <property type="entry name" value="DHS-like_NAD/FAD-binding_dom"/>
</dbReference>
<gene>
    <name evidence="1" type="ORF">FC85_GL002475</name>
</gene>
<evidence type="ECO:0000313" key="1">
    <source>
        <dbReference type="EMBL" id="KRL67959.1"/>
    </source>
</evidence>
<organism evidence="1 2">
    <name type="scientific">Lentilactobacillus diolivorans DSM 14421</name>
    <dbReference type="NCBI Taxonomy" id="1423739"/>
    <lineage>
        <taxon>Bacteria</taxon>
        <taxon>Bacillati</taxon>
        <taxon>Bacillota</taxon>
        <taxon>Bacilli</taxon>
        <taxon>Lactobacillales</taxon>
        <taxon>Lactobacillaceae</taxon>
        <taxon>Lentilactobacillus</taxon>
    </lineage>
</organism>
<dbReference type="Pfam" id="PF13289">
    <property type="entry name" value="SIR2_2"/>
    <property type="match status" value="1"/>
</dbReference>
<comment type="caution">
    <text evidence="1">The sequence shown here is derived from an EMBL/GenBank/DDBJ whole genome shotgun (WGS) entry which is preliminary data.</text>
</comment>
<evidence type="ECO:0000313" key="2">
    <source>
        <dbReference type="Proteomes" id="UP000052013"/>
    </source>
</evidence>
<name>A0A0R1SFA3_9LACO</name>
<dbReference type="SUPFAM" id="SSF52467">
    <property type="entry name" value="DHS-like NAD/FAD-binding domain"/>
    <property type="match status" value="1"/>
</dbReference>
<dbReference type="EMBL" id="AZEY01000028">
    <property type="protein sequence ID" value="KRL67959.1"/>
    <property type="molecule type" value="Genomic_DNA"/>
</dbReference>
<dbReference type="Gene3D" id="3.40.50.1220">
    <property type="entry name" value="TPP-binding domain"/>
    <property type="match status" value="1"/>
</dbReference>
<dbReference type="RefSeq" id="WP_057864090.1">
    <property type="nucleotide sequence ID" value="NZ_AZEY01000028.1"/>
</dbReference>
<reference evidence="1 2" key="1">
    <citation type="journal article" date="2015" name="Genome Announc.">
        <title>Expanding the biotechnology potential of lactobacilli through comparative genomics of 213 strains and associated genera.</title>
        <authorList>
            <person name="Sun Z."/>
            <person name="Harris H.M."/>
            <person name="McCann A."/>
            <person name="Guo C."/>
            <person name="Argimon S."/>
            <person name="Zhang W."/>
            <person name="Yang X."/>
            <person name="Jeffery I.B."/>
            <person name="Cooney J.C."/>
            <person name="Kagawa T.F."/>
            <person name="Liu W."/>
            <person name="Song Y."/>
            <person name="Salvetti E."/>
            <person name="Wrobel A."/>
            <person name="Rasinkangas P."/>
            <person name="Parkhill J."/>
            <person name="Rea M.C."/>
            <person name="O'Sullivan O."/>
            <person name="Ritari J."/>
            <person name="Douillard F.P."/>
            <person name="Paul Ross R."/>
            <person name="Yang R."/>
            <person name="Briner A.E."/>
            <person name="Felis G.E."/>
            <person name="de Vos W.M."/>
            <person name="Barrangou R."/>
            <person name="Klaenhammer T.R."/>
            <person name="Caufield P.W."/>
            <person name="Cui Y."/>
            <person name="Zhang H."/>
            <person name="O'Toole P.W."/>
        </authorList>
    </citation>
    <scope>NUCLEOTIDE SEQUENCE [LARGE SCALE GENOMIC DNA]</scope>
    <source>
        <strain evidence="1 2">DSM 14421</strain>
    </source>
</reference>
<dbReference type="PATRIC" id="fig|1423739.3.peg.2576"/>
<dbReference type="AlphaFoldDB" id="A0A0R1SFA3"/>
<proteinExistence type="predicted"/>
<sequence length="886" mass="102896">MNSNLSAILSRLIKASDDSRLILFVGAGVSQNSGFPSWSRLVEKMAEAQNIQTDKDFTNDELLKIPEMMFQKNPTKYFDIIRKIMQKQHSGNVLDDMIVRLNPDHIITTNYDTLLEKSALNSKIFKYVTIFDDSSLLLRGNSGSHFILKMHGDITQENLEKTIVLKESDYLNYDHSHILISTFIKTLLATHIFLFVGYSMSDNNLRLIINWINYLKKQLTYNNSKNNIPNNVLLYSSSENHTYSYTQLQNYYKSSNIDLIDLDTLPNEIMRYDNEDRLTNKTAKADYAILNAIAHWYPYFNNNYLEILDQLPYTSFEDLRPVITHDIELLPNGKLEDAYLSYYGSTVIMSKNSFKRIKAIQDNDKRSTPLINSILIKSSITDLIAVSPSSPKTYSTTILKEQSDKVFLLMKSNQYYSLFRKASSKPINSSIKSRFQHAYISYLFFPKESIAMLSKISINGEKNYLYSLIKKLDLAFTDTNNNSIGIINKIFNEQTPLQQLQSHTLKKIFLGGTESFSVNNLSLQKLVNEQNKIYSSNFFSAPLVDPLSGRKKKYGKLAEIQFFAYDMYNYIHKNYLFIDIFCVSWNNIFSAYCNMIITTYTRSQNKLDPNVDAQRDYPLNTIDVDIIVKFTSTSSLQEQLEKQSIHDLIYNNEKEFCQNFVNLCGSYIKIDQELHLLGRKGIHPARYKFEKWVENYLLLIRHSKLSPSNLTQCLKAAFSLIEHVRVDLVILEKIAKIIVDYSFKMRNHPTTNLEVFLIRYLSNSTNFNKLNTPLESLSALHFWVEKVLSCNKIDKQQIRRNILSNPQPDYVIFFISSFKEEEIPRKIANKVIDHCLNQYPQLPIQLFENGYLLHSRGYYFHHLIKQVNNHRIPKNHIVIGGIENQL</sequence>
<protein>
    <submittedName>
        <fullName evidence="1">Uncharacterized protein</fullName>
    </submittedName>
</protein>